<accession>A0A835AGU5</accession>
<keyword evidence="3" id="KW-0677">Repeat</keyword>
<sequence length="1106" mass="126327">MAAATIGGWIASAGIAKLVDRVSSYAGDQYEYQRDDTKEKLRRLENSLWKIQAVVHKAESLQTRNASMERWLGSIKDAAYDAENVLDLFDYRVLEAKAEDRCKLMVSSLDSPTVGSSSSFTSKTSITTASNTTSSSSRAKRSVRVLRRFLFFDEDLNELIDIVDRFDNIASEVLIFLELVKPWDRKSEESIQWRRTTSMVGTTKFFGRIQEKEDLENLIRETNNKSREPYTVISIVGIAGIGKTALMQRVYSDFCAIGHFDFMAWIHVSENFDVDRITKEIAQSPKCHKLKRRRGGTNKISWHGTIPTDCSSISGLDKLQQGLKDKLNGKKILVVLDDVWNEMNSQWENLCKPLQFVSKGSKVVLTTRSQKVANISGATENIYLNGLKDVDYFGHFLQCAFGNESPSDFPLLVYIGQLLAKKLAGSPLAAKTIGGILKLKLHEDHWRAVLGSRLWHIKQMEDDIIPALGLSYKHLPDHLKQCFLYFALFPKNYPLQGDVLIQMWRAQGYIQNETQYEDARSCIEDLIQLSFIKKAANLDDHYVAHDLLHDFAEWASNGEHFRIEDDFDVSIPENVRHLYVNASNIFKVFTSFTESKLKKNLRSLIICKHGTDSVEGIPPSNFNKALEETLCLHELRSLRVLVLHHPDGILPDSVENLVHLRYLDISESRIFTSVPTSLFKLYHLQGLGLQIHYKDKIKVGLQKYMCRLTQLRYLKAPMKLVSGIEQIGKLTFLHELEEYHLKSDCRHSIGELKELNELRGKLTIKNLENVRCGKESAEAKLIRKQNLMKLSLNWNHVQWVDSNNIEHESVFEGLQPSYNLRDLHVANYMGTKSPTWLTKQYLPSIQTIDLVSCYQWKTLPPFGSLPFLRILKIRRFKTVEKIDAGFYGDDVVAFPSLEEISFEHMKRWKEWSGIESNRCIFPCLRNISIKHCEQLKGPLPLPESLRGINIAISDWLSATITNANKKKETTELEKSFNVQLFLDRFGLLFGCLPSSGLASIEVLELSSYHLVSFNKEQEKWLEKLSSVKEIRFIDCAKLTSLPSNLDHLKSLHSLHIEKCQELKSFPQSGLPTSVMKLRVIRCNNNLTQLCSQINIGDAIVIPQDTK</sequence>
<evidence type="ECO:0000256" key="4">
    <source>
        <dbReference type="ARBA" id="ARBA00022741"/>
    </source>
</evidence>
<dbReference type="OrthoDB" id="694303at2759"/>
<dbReference type="SUPFAM" id="SSF52058">
    <property type="entry name" value="L domain-like"/>
    <property type="match status" value="2"/>
</dbReference>
<dbReference type="GO" id="GO:0098542">
    <property type="term" value="P:defense response to other organism"/>
    <property type="evidence" value="ECO:0007669"/>
    <property type="project" value="TreeGrafter"/>
</dbReference>
<protein>
    <submittedName>
        <fullName evidence="11">Uncharacterized protein</fullName>
    </submittedName>
</protein>
<dbReference type="Gene3D" id="3.80.10.10">
    <property type="entry name" value="Ribonuclease Inhibitor"/>
    <property type="match status" value="2"/>
</dbReference>
<keyword evidence="2" id="KW-0433">Leucine-rich repeat</keyword>
<dbReference type="Pfam" id="PF25019">
    <property type="entry name" value="LRR_R13L1-DRL21"/>
    <property type="match status" value="1"/>
</dbReference>
<dbReference type="Gene3D" id="1.20.5.4130">
    <property type="match status" value="1"/>
</dbReference>
<dbReference type="Pfam" id="PF23559">
    <property type="entry name" value="WHD_DRP"/>
    <property type="match status" value="1"/>
</dbReference>
<feature type="domain" description="NB-ARC" evidence="7">
    <location>
        <begin position="224"/>
        <end position="387"/>
    </location>
</feature>
<keyword evidence="12" id="KW-1185">Reference proteome</keyword>
<dbReference type="InterPro" id="IPR036388">
    <property type="entry name" value="WH-like_DNA-bd_sf"/>
</dbReference>
<organism evidence="11 12">
    <name type="scientific">Digitaria exilis</name>
    <dbReference type="NCBI Taxonomy" id="1010633"/>
    <lineage>
        <taxon>Eukaryota</taxon>
        <taxon>Viridiplantae</taxon>
        <taxon>Streptophyta</taxon>
        <taxon>Embryophyta</taxon>
        <taxon>Tracheophyta</taxon>
        <taxon>Spermatophyta</taxon>
        <taxon>Magnoliopsida</taxon>
        <taxon>Liliopsida</taxon>
        <taxon>Poales</taxon>
        <taxon>Poaceae</taxon>
        <taxon>PACMAD clade</taxon>
        <taxon>Panicoideae</taxon>
        <taxon>Panicodae</taxon>
        <taxon>Paniceae</taxon>
        <taxon>Anthephorinae</taxon>
        <taxon>Digitaria</taxon>
    </lineage>
</organism>
<dbReference type="InterPro" id="IPR056789">
    <property type="entry name" value="LRR_R13L1-DRL21"/>
</dbReference>
<evidence type="ECO:0000256" key="6">
    <source>
        <dbReference type="SAM" id="MobiDB-lite"/>
    </source>
</evidence>
<dbReference type="PRINTS" id="PR00364">
    <property type="entry name" value="DISEASERSIST"/>
</dbReference>
<feature type="domain" description="R13L1/DRL21-like LRR repeat region" evidence="10">
    <location>
        <begin position="749"/>
        <end position="875"/>
    </location>
</feature>
<feature type="domain" description="Disease resistance N-terminal" evidence="8">
    <location>
        <begin position="17"/>
        <end position="101"/>
    </location>
</feature>
<dbReference type="InterPro" id="IPR002182">
    <property type="entry name" value="NB-ARC"/>
</dbReference>
<evidence type="ECO:0000259" key="8">
    <source>
        <dbReference type="Pfam" id="PF18052"/>
    </source>
</evidence>
<gene>
    <name evidence="11" type="ORF">HU200_053849</name>
</gene>
<comment type="caution">
    <text evidence="11">The sequence shown here is derived from an EMBL/GenBank/DDBJ whole genome shotgun (WGS) entry which is preliminary data.</text>
</comment>
<dbReference type="InterPro" id="IPR058922">
    <property type="entry name" value="WHD_DRP"/>
</dbReference>
<dbReference type="InterPro" id="IPR032675">
    <property type="entry name" value="LRR_dom_sf"/>
</dbReference>
<keyword evidence="4" id="KW-0547">Nucleotide-binding</keyword>
<dbReference type="InterPro" id="IPR027417">
    <property type="entry name" value="P-loop_NTPase"/>
</dbReference>
<evidence type="ECO:0000256" key="2">
    <source>
        <dbReference type="ARBA" id="ARBA00022614"/>
    </source>
</evidence>
<evidence type="ECO:0000259" key="9">
    <source>
        <dbReference type="Pfam" id="PF23559"/>
    </source>
</evidence>
<dbReference type="PANTHER" id="PTHR23155:SF1188">
    <property type="entry name" value="OS11G0492300 PROTEIN"/>
    <property type="match status" value="1"/>
</dbReference>
<feature type="region of interest" description="Disordered" evidence="6">
    <location>
        <begin position="109"/>
        <end position="134"/>
    </location>
</feature>
<dbReference type="Proteomes" id="UP000636709">
    <property type="component" value="Unassembled WGS sequence"/>
</dbReference>
<feature type="domain" description="Disease resistance protein winged helix" evidence="9">
    <location>
        <begin position="488"/>
        <end position="552"/>
    </location>
</feature>
<dbReference type="GO" id="GO:0043531">
    <property type="term" value="F:ADP binding"/>
    <property type="evidence" value="ECO:0007669"/>
    <property type="project" value="InterPro"/>
</dbReference>
<dbReference type="PANTHER" id="PTHR23155">
    <property type="entry name" value="DISEASE RESISTANCE PROTEIN RP"/>
    <property type="match status" value="1"/>
</dbReference>
<evidence type="ECO:0000256" key="5">
    <source>
        <dbReference type="ARBA" id="ARBA00022821"/>
    </source>
</evidence>
<evidence type="ECO:0000313" key="12">
    <source>
        <dbReference type="Proteomes" id="UP000636709"/>
    </source>
</evidence>
<evidence type="ECO:0000259" key="10">
    <source>
        <dbReference type="Pfam" id="PF25019"/>
    </source>
</evidence>
<evidence type="ECO:0000259" key="7">
    <source>
        <dbReference type="Pfam" id="PF00931"/>
    </source>
</evidence>
<keyword evidence="5" id="KW-0611">Plant defense</keyword>
<dbReference type="Pfam" id="PF00931">
    <property type="entry name" value="NB-ARC"/>
    <property type="match status" value="1"/>
</dbReference>
<dbReference type="Pfam" id="PF18052">
    <property type="entry name" value="Rx_N"/>
    <property type="match status" value="1"/>
</dbReference>
<dbReference type="EMBL" id="JACEFO010002316">
    <property type="protein sequence ID" value="KAF8666133.1"/>
    <property type="molecule type" value="Genomic_DNA"/>
</dbReference>
<dbReference type="SUPFAM" id="SSF52540">
    <property type="entry name" value="P-loop containing nucleoside triphosphate hydrolases"/>
    <property type="match status" value="1"/>
</dbReference>
<reference evidence="11" key="1">
    <citation type="submission" date="2020-07" db="EMBL/GenBank/DDBJ databases">
        <title>Genome sequence and genetic diversity analysis of an under-domesticated orphan crop, white fonio (Digitaria exilis).</title>
        <authorList>
            <person name="Bennetzen J.L."/>
            <person name="Chen S."/>
            <person name="Ma X."/>
            <person name="Wang X."/>
            <person name="Yssel A.E.J."/>
            <person name="Chaluvadi S.R."/>
            <person name="Johnson M."/>
            <person name="Gangashetty P."/>
            <person name="Hamidou F."/>
            <person name="Sanogo M.D."/>
            <person name="Zwaenepoel A."/>
            <person name="Wallace J."/>
            <person name="Van De Peer Y."/>
            <person name="Van Deynze A."/>
        </authorList>
    </citation>
    <scope>NUCLEOTIDE SEQUENCE</scope>
    <source>
        <tissue evidence="11">Leaves</tissue>
    </source>
</reference>
<dbReference type="Gene3D" id="1.10.10.10">
    <property type="entry name" value="Winged helix-like DNA-binding domain superfamily/Winged helix DNA-binding domain"/>
    <property type="match status" value="1"/>
</dbReference>
<dbReference type="AlphaFoldDB" id="A0A835AGU5"/>
<name>A0A835AGU5_9POAL</name>
<proteinExistence type="inferred from homology"/>
<evidence type="ECO:0000256" key="1">
    <source>
        <dbReference type="ARBA" id="ARBA00008894"/>
    </source>
</evidence>
<feature type="compositionally biased region" description="Low complexity" evidence="6">
    <location>
        <begin position="111"/>
        <end position="134"/>
    </location>
</feature>
<evidence type="ECO:0000256" key="3">
    <source>
        <dbReference type="ARBA" id="ARBA00022737"/>
    </source>
</evidence>
<dbReference type="InterPro" id="IPR041118">
    <property type="entry name" value="Rx_N"/>
</dbReference>
<comment type="similarity">
    <text evidence="1">Belongs to the disease resistance NB-LRR family.</text>
</comment>
<dbReference type="InterPro" id="IPR044974">
    <property type="entry name" value="Disease_R_plants"/>
</dbReference>
<evidence type="ECO:0000313" key="11">
    <source>
        <dbReference type="EMBL" id="KAF8666133.1"/>
    </source>
</evidence>
<dbReference type="Gene3D" id="3.40.50.300">
    <property type="entry name" value="P-loop containing nucleotide triphosphate hydrolases"/>
    <property type="match status" value="1"/>
</dbReference>